<dbReference type="CDD" id="cd09272">
    <property type="entry name" value="RNase_HI_RT_Ty1"/>
    <property type="match status" value="1"/>
</dbReference>
<feature type="transmembrane region" description="Helical" evidence="6">
    <location>
        <begin position="1469"/>
        <end position="1497"/>
    </location>
</feature>
<feature type="compositionally biased region" description="Polar residues" evidence="5">
    <location>
        <begin position="213"/>
        <end position="223"/>
    </location>
</feature>
<evidence type="ECO:0000256" key="2">
    <source>
        <dbReference type="ARBA" id="ARBA00022723"/>
    </source>
</evidence>
<evidence type="ECO:0000256" key="3">
    <source>
        <dbReference type="ARBA" id="ARBA00022801"/>
    </source>
</evidence>
<dbReference type="PROSITE" id="PS50994">
    <property type="entry name" value="INTEGRASE"/>
    <property type="match status" value="1"/>
</dbReference>
<dbReference type="PROSITE" id="PS50158">
    <property type="entry name" value="ZF_CCHC"/>
    <property type="match status" value="1"/>
</dbReference>
<dbReference type="InterPro" id="IPR054722">
    <property type="entry name" value="PolX-like_BBD"/>
</dbReference>
<dbReference type="Pfam" id="PF03311">
    <property type="entry name" value="Cornichon"/>
    <property type="match status" value="1"/>
</dbReference>
<sequence length="1553" mass="177403">MAELVPVTNKEGGSSSAIKCPMLNSTNYTFWTIRMTMALKVHKVWEAVEPGSTDVDKNNMASALLLQSIPEALTLQVGKLDTAKKIWDAIKSRNLGADRVKDARLQTLMGEFERIKMKDTETIDEFSGRISELSTKAADLGNDLEESKLVKKFLNSLPRKKYIHIIAALEQVLDLNATTFEDIVGRLKAYEERICDEENNQDDQGKLLYTSSETQNSQNNWSANRGRGQGGRFYGRGRGRGRFGNSQGTNYQQNNNGYRDASKITCYRCDKLGHYASDCPDRLLKLQEAQENKTEDTQTADALMMHEVVFLNERNVMPSNFETNSDIENLWYLDNGASNHMTGNLSFFSKLDQTISGKVRFGDDSRIDIKGKGSITFIAKNGERKTLSDIYYIPKLRSNIISLGQATEIGCDVHMSKDKLTLSDKNGNLLVHATRSKNRLYKVVMEVENSKCLQLIVSNDSRLWHARLGHIGVDTMRTMMQKEIVAGLPKIGIEKETCSSCLLGKQVRQSFPQATLFRATNILELIHGDLCGPITPPTAAQNKYIFVLIDDYSRYMWSILLREKGESFRKFKIFKTCIKQETGASIKTFRTDRGGEFLSQEFQDFCNSTGIKRHLTAPYSPQQNGVVERRNRTLMGMTRSIMKHMNVPNYLWGEAVRHATYLINRVATRTLVNQTPYEVFKSKKPNITHLRIFGCIGFAKTETAHLKKLDDRSRMLVHLGTEPGSKAYRLLDPSRKKIIVSRDVVFDENKSWKWNNSDHEENSEPGMFSVSFGEFGNNGIREDNIPEEAENTEKENDETEPIESTEEVTVISNTEITEENQAQPQVTLRRSGREVTRPSYLKDYVLLAEIECERLLLAINDEPWDYNEAKKSKKWKEACVEEITSIEKNKTWDLVELPIGAKAIGLKWVFKLKRNSDGSINKHKARLVAKGYVQRHGIDYDEVFAPVARIETIRFIIALAASNGWEVHHLDVKTAFLHGELKEDVYVLQPEGFVKEGSEEKVYKLNKALYGLKQAPRAWNNKLNKILLDLKFIKCSKEPSLYRKTENNESLVVAVYVDDLLVTGSSLQLILEFKEGMSAQFEMSDLGKLTYYLGIEVIQYEGGIMLKQERYATKILEETGMLDCNEVHIPMDANLKLSKAEREEGIDEKEYRRNIGCLRYLLHTRPDLSYSVGVLSRYMHEPKKSHGAALKQILRYLKGTQSYGLCFTSNTEKRLIGFSDSSHNVDEDDGKSTTGHVFYLNECPITWCSQKQDTVALSSCEAEFMAATEAAKQAVWLQELLGEVIGGLNDKVLILVDNKSAIALTKNPVFHGRSKHIHKRYHFIRECVEKELVEVDHVPGEIQKADILTKALARIRFKEMRELNLETESRSSTVADHKVVVLTFSLLPHRTLLGGERRIRNSENRSEEIVGTRRRKMGDIWAWLISFFFLIALVGIIVYQLVCLADLEFDYINPYDSASRINSVVLPEFIVQGVLCVFYLLTGHWVMTLLCLPYLYYNFQLYSKRQHLVDVTEIFNLLNWEKKKRLFKLAYIVLNLFLTIFWMIYSALDDYED</sequence>
<dbReference type="SMART" id="SM01398">
    <property type="entry name" value="Cornichon"/>
    <property type="match status" value="1"/>
</dbReference>
<dbReference type="Pfam" id="PF07727">
    <property type="entry name" value="RVT_2"/>
    <property type="match status" value="1"/>
</dbReference>
<dbReference type="SMART" id="SM00343">
    <property type="entry name" value="ZnF_C2HC"/>
    <property type="match status" value="1"/>
</dbReference>
<dbReference type="InterPro" id="IPR039537">
    <property type="entry name" value="Retrotran_Ty1/copia-like"/>
</dbReference>
<dbReference type="InterPro" id="IPR013103">
    <property type="entry name" value="RVT_2"/>
</dbReference>
<feature type="domain" description="Integrase catalytic" evidence="8">
    <location>
        <begin position="508"/>
        <end position="684"/>
    </location>
</feature>
<dbReference type="Proteomes" id="UP000694240">
    <property type="component" value="Chromosome 6"/>
</dbReference>
<organism evidence="9 10">
    <name type="scientific">Arabidopsis thaliana x Arabidopsis arenosa</name>
    <dbReference type="NCBI Taxonomy" id="1240361"/>
    <lineage>
        <taxon>Eukaryota</taxon>
        <taxon>Viridiplantae</taxon>
        <taxon>Streptophyta</taxon>
        <taxon>Embryophyta</taxon>
        <taxon>Tracheophyta</taxon>
        <taxon>Spermatophyta</taxon>
        <taxon>Magnoliopsida</taxon>
        <taxon>eudicotyledons</taxon>
        <taxon>Gunneridae</taxon>
        <taxon>Pentapetalae</taxon>
        <taxon>rosids</taxon>
        <taxon>malvids</taxon>
        <taxon>Brassicales</taxon>
        <taxon>Brassicaceae</taxon>
        <taxon>Camelineae</taxon>
        <taxon>Arabidopsis</taxon>
    </lineage>
</organism>
<reference evidence="9 10" key="1">
    <citation type="submission" date="2020-12" db="EMBL/GenBank/DDBJ databases">
        <title>Concerted genomic and epigenomic changes stabilize Arabidopsis allopolyploids.</title>
        <authorList>
            <person name="Chen Z."/>
        </authorList>
    </citation>
    <scope>NUCLEOTIDE SEQUENCE [LARGE SCALE GENOMIC DNA]</scope>
    <source>
        <strain evidence="9">Allo738</strain>
        <tissue evidence="9">Leaf</tissue>
    </source>
</reference>
<dbReference type="Pfam" id="PF00098">
    <property type="entry name" value="zf-CCHC"/>
    <property type="match status" value="1"/>
</dbReference>
<feature type="compositionally biased region" description="Acidic residues" evidence="5">
    <location>
        <begin position="785"/>
        <end position="806"/>
    </location>
</feature>
<dbReference type="GO" id="GO:0016192">
    <property type="term" value="P:vesicle-mediated transport"/>
    <property type="evidence" value="ECO:0007669"/>
    <property type="project" value="InterPro"/>
</dbReference>
<dbReference type="PANTHER" id="PTHR42648">
    <property type="entry name" value="TRANSPOSASE, PUTATIVE-RELATED"/>
    <property type="match status" value="1"/>
</dbReference>
<dbReference type="Pfam" id="PF00665">
    <property type="entry name" value="rve"/>
    <property type="match status" value="1"/>
</dbReference>
<keyword evidence="3" id="KW-0378">Hydrolase</keyword>
<feature type="region of interest" description="Disordered" evidence="5">
    <location>
        <begin position="213"/>
        <end position="232"/>
    </location>
</feature>
<dbReference type="GO" id="GO:0008270">
    <property type="term" value="F:zinc ion binding"/>
    <property type="evidence" value="ECO:0007669"/>
    <property type="project" value="UniProtKB-KW"/>
</dbReference>
<dbReference type="InterPro" id="IPR025724">
    <property type="entry name" value="GAG-pre-integrase_dom"/>
</dbReference>
<name>A0A8T2BUQ0_9BRAS</name>
<dbReference type="GO" id="GO:0003676">
    <property type="term" value="F:nucleic acid binding"/>
    <property type="evidence" value="ECO:0007669"/>
    <property type="project" value="InterPro"/>
</dbReference>
<dbReference type="Pfam" id="PF22936">
    <property type="entry name" value="Pol_BBD"/>
    <property type="match status" value="1"/>
</dbReference>
<keyword evidence="1" id="KW-0645">Protease</keyword>
<proteinExistence type="predicted"/>
<dbReference type="Pfam" id="PF25597">
    <property type="entry name" value="SH3_retrovirus"/>
    <property type="match status" value="1"/>
</dbReference>
<comment type="caution">
    <text evidence="9">The sequence shown here is derived from an EMBL/GenBank/DDBJ whole genome shotgun (WGS) entry which is preliminary data.</text>
</comment>
<evidence type="ECO:0000256" key="4">
    <source>
        <dbReference type="PROSITE-ProRule" id="PRU00047"/>
    </source>
</evidence>
<evidence type="ECO:0000313" key="9">
    <source>
        <dbReference type="EMBL" id="KAG7591408.1"/>
    </source>
</evidence>
<dbReference type="InterPro" id="IPR001878">
    <property type="entry name" value="Znf_CCHC"/>
</dbReference>
<dbReference type="GO" id="GO:0015074">
    <property type="term" value="P:DNA integration"/>
    <property type="evidence" value="ECO:0007669"/>
    <property type="project" value="InterPro"/>
</dbReference>
<evidence type="ECO:0000259" key="8">
    <source>
        <dbReference type="PROSITE" id="PS50994"/>
    </source>
</evidence>
<feature type="transmembrane region" description="Helical" evidence="6">
    <location>
        <begin position="1420"/>
        <end position="1442"/>
    </location>
</feature>
<dbReference type="PANTHER" id="PTHR42648:SF25">
    <property type="entry name" value="RNA-DIRECTED DNA POLYMERASE"/>
    <property type="match status" value="1"/>
</dbReference>
<evidence type="ECO:0000256" key="5">
    <source>
        <dbReference type="SAM" id="MobiDB-lite"/>
    </source>
</evidence>
<dbReference type="Pfam" id="PF13976">
    <property type="entry name" value="gag_pre-integrs"/>
    <property type="match status" value="1"/>
</dbReference>
<feature type="transmembrane region" description="Helical" evidence="6">
    <location>
        <begin position="1529"/>
        <end position="1548"/>
    </location>
</feature>
<gene>
    <name evidence="9" type="ORF">ISN45_Aa01g004390</name>
</gene>
<keyword evidence="4" id="KW-0863">Zinc-finger</keyword>
<evidence type="ECO:0000259" key="7">
    <source>
        <dbReference type="PROSITE" id="PS50158"/>
    </source>
</evidence>
<feature type="domain" description="CCHC-type" evidence="7">
    <location>
        <begin position="266"/>
        <end position="281"/>
    </location>
</feature>
<dbReference type="GO" id="GO:0006508">
    <property type="term" value="P:proteolysis"/>
    <property type="evidence" value="ECO:0007669"/>
    <property type="project" value="UniProtKB-KW"/>
</dbReference>
<dbReference type="EMBL" id="JAEFBK010000006">
    <property type="protein sequence ID" value="KAG7591408.1"/>
    <property type="molecule type" value="Genomic_DNA"/>
</dbReference>
<evidence type="ECO:0000256" key="6">
    <source>
        <dbReference type="SAM" id="Phobius"/>
    </source>
</evidence>
<dbReference type="GO" id="GO:0008233">
    <property type="term" value="F:peptidase activity"/>
    <property type="evidence" value="ECO:0007669"/>
    <property type="project" value="UniProtKB-KW"/>
</dbReference>
<keyword evidence="6" id="KW-1133">Transmembrane helix</keyword>
<keyword evidence="4" id="KW-0862">Zinc</keyword>
<dbReference type="InterPro" id="IPR057670">
    <property type="entry name" value="SH3_retrovirus"/>
</dbReference>
<dbReference type="Pfam" id="PF14223">
    <property type="entry name" value="Retrotran_gag_2"/>
    <property type="match status" value="1"/>
</dbReference>
<accession>A0A8T2BUQ0</accession>
<keyword evidence="6" id="KW-0472">Membrane</keyword>
<keyword evidence="6" id="KW-0812">Transmembrane</keyword>
<evidence type="ECO:0000256" key="1">
    <source>
        <dbReference type="ARBA" id="ARBA00022670"/>
    </source>
</evidence>
<dbReference type="InterPro" id="IPR003377">
    <property type="entry name" value="Cornichon"/>
</dbReference>
<evidence type="ECO:0000313" key="10">
    <source>
        <dbReference type="Proteomes" id="UP000694240"/>
    </source>
</evidence>
<keyword evidence="10" id="KW-1185">Reference proteome</keyword>
<feature type="region of interest" description="Disordered" evidence="5">
    <location>
        <begin position="782"/>
        <end position="806"/>
    </location>
</feature>
<keyword evidence="2" id="KW-0479">Metal-binding</keyword>
<dbReference type="InterPro" id="IPR001584">
    <property type="entry name" value="Integrase_cat-core"/>
</dbReference>
<protein>
    <submittedName>
        <fullName evidence="9">Integrase catalytic core</fullName>
    </submittedName>
</protein>